<dbReference type="Proteomes" id="UP000199405">
    <property type="component" value="Unassembled WGS sequence"/>
</dbReference>
<feature type="compositionally biased region" description="Low complexity" evidence="2">
    <location>
        <begin position="11"/>
        <end position="20"/>
    </location>
</feature>
<accession>A0ABY0KPV5</accession>
<evidence type="ECO:0000313" key="4">
    <source>
        <dbReference type="Proteomes" id="UP000199405"/>
    </source>
</evidence>
<keyword evidence="4" id="KW-1185">Reference proteome</keyword>
<comment type="caution">
    <text evidence="3">The sequence shown here is derived from an EMBL/GenBank/DDBJ whole genome shotgun (WGS) entry which is preliminary data.</text>
</comment>
<dbReference type="InterPro" id="IPR023365">
    <property type="entry name" value="Sortase_dom-sf"/>
</dbReference>
<sequence>MAEHFVPPPAGSRRPGRPSLALPPPAAPPADAARPSRTGPPAAPSTDVARPSRAGSPHGSGSGASVGSPRPAGRSGPTAQTGSSAVPVSGARPWMPPPAASRPWYPPSADPPAVRPRPAGPPPVEPPPASPNGRGRGSWSKPLAVVLVLVGVFATGAGLGRTAGPFDFADASAESSRSNGSGAAAPASAAAPVRKPASRPVRLAVPAIKVNAPVTPVGQAKDGSVDVPPLTEHDQTGWYDRGAVPGDPGRAIIVGHVDTKSGPAVFYRLRSLKPGARIQVTRADRSVVTFKVDSVEYFDKANLPAGRVYGDSGPAELRLITCGGEWVGGRTGYQDNVIVFASLAS</sequence>
<dbReference type="SUPFAM" id="SSF63817">
    <property type="entry name" value="Sortase"/>
    <property type="match status" value="1"/>
</dbReference>
<gene>
    <name evidence="3" type="ORF">GA0070562_4794</name>
</gene>
<dbReference type="InterPro" id="IPR042001">
    <property type="entry name" value="Sortase_F"/>
</dbReference>
<reference evidence="3 4" key="1">
    <citation type="submission" date="2016-06" db="EMBL/GenBank/DDBJ databases">
        <authorList>
            <person name="Varghese N."/>
            <person name="Submissions Spin"/>
        </authorList>
    </citation>
    <scope>NUCLEOTIDE SEQUENCE [LARGE SCALE GENOMIC DNA]</scope>
    <source>
        <strain evidence="3 4">DSM 45142</strain>
    </source>
</reference>
<feature type="region of interest" description="Disordered" evidence="2">
    <location>
        <begin position="1"/>
        <end position="136"/>
    </location>
</feature>
<name>A0ABY0KPV5_9ACTN</name>
<feature type="compositionally biased region" description="Polar residues" evidence="2">
    <location>
        <begin position="77"/>
        <end position="86"/>
    </location>
</feature>
<dbReference type="CDD" id="cd05829">
    <property type="entry name" value="Sortase_F"/>
    <property type="match status" value="1"/>
</dbReference>
<keyword evidence="1" id="KW-0378">Hydrolase</keyword>
<evidence type="ECO:0000256" key="2">
    <source>
        <dbReference type="SAM" id="MobiDB-lite"/>
    </source>
</evidence>
<dbReference type="Pfam" id="PF04203">
    <property type="entry name" value="Sortase"/>
    <property type="match status" value="1"/>
</dbReference>
<feature type="region of interest" description="Disordered" evidence="2">
    <location>
        <begin position="171"/>
        <end position="196"/>
    </location>
</feature>
<organism evidence="3 4">
    <name type="scientific">Micromonospora tulbaghiae</name>
    <dbReference type="NCBI Taxonomy" id="479978"/>
    <lineage>
        <taxon>Bacteria</taxon>
        <taxon>Bacillati</taxon>
        <taxon>Actinomycetota</taxon>
        <taxon>Actinomycetes</taxon>
        <taxon>Micromonosporales</taxon>
        <taxon>Micromonosporaceae</taxon>
        <taxon>Micromonospora</taxon>
    </lineage>
</organism>
<dbReference type="NCBIfam" id="NF033748">
    <property type="entry name" value="class_F_sortase"/>
    <property type="match status" value="1"/>
</dbReference>
<evidence type="ECO:0000313" key="3">
    <source>
        <dbReference type="EMBL" id="SCE98533.1"/>
    </source>
</evidence>
<feature type="compositionally biased region" description="Pro residues" evidence="2">
    <location>
        <begin position="94"/>
        <end position="130"/>
    </location>
</feature>
<dbReference type="InterPro" id="IPR005754">
    <property type="entry name" value="Sortase"/>
</dbReference>
<evidence type="ECO:0000256" key="1">
    <source>
        <dbReference type="ARBA" id="ARBA00022801"/>
    </source>
</evidence>
<protein>
    <submittedName>
        <fullName evidence="3">Sortase family protein</fullName>
    </submittedName>
</protein>
<dbReference type="EMBL" id="FMCQ01000006">
    <property type="protein sequence ID" value="SCE98533.1"/>
    <property type="molecule type" value="Genomic_DNA"/>
</dbReference>
<feature type="compositionally biased region" description="Pro residues" evidence="2">
    <location>
        <begin position="1"/>
        <end position="10"/>
    </location>
</feature>
<dbReference type="Gene3D" id="2.40.260.10">
    <property type="entry name" value="Sortase"/>
    <property type="match status" value="1"/>
</dbReference>
<proteinExistence type="predicted"/>